<feature type="transmembrane region" description="Helical" evidence="1">
    <location>
        <begin position="241"/>
        <end position="260"/>
    </location>
</feature>
<reference evidence="3 4" key="1">
    <citation type="submission" date="2016-06" db="EMBL/GenBank/DDBJ databases">
        <authorList>
            <person name="Kjaerup R.B."/>
            <person name="Dalgaard T.S."/>
            <person name="Juul-Madsen H.R."/>
        </authorList>
    </citation>
    <scope>NUCLEOTIDE SEQUENCE [LARGE SCALE GENOMIC DNA]</scope>
    <source>
        <strain evidence="3 4">DSM 16361</strain>
    </source>
</reference>
<dbReference type="EMBL" id="FLMQ01000045">
    <property type="protein sequence ID" value="SBP86773.1"/>
    <property type="molecule type" value="Genomic_DNA"/>
</dbReference>
<accession>A0A238D0J4</accession>
<name>A0A238D0J4_THIDL</name>
<dbReference type="AlphaFoldDB" id="A0A238D0J4"/>
<feature type="domain" description="DUF7847" evidence="2">
    <location>
        <begin position="115"/>
        <end position="258"/>
    </location>
</feature>
<dbReference type="Proteomes" id="UP000214566">
    <property type="component" value="Unassembled WGS sequence"/>
</dbReference>
<organism evidence="3 4">
    <name type="scientific">Thiomonas delicata</name>
    <name type="common">Thiomonas cuprina</name>
    <dbReference type="NCBI Taxonomy" id="364030"/>
    <lineage>
        <taxon>Bacteria</taxon>
        <taxon>Pseudomonadati</taxon>
        <taxon>Pseudomonadota</taxon>
        <taxon>Betaproteobacteria</taxon>
        <taxon>Burkholderiales</taxon>
        <taxon>Thiomonas</taxon>
    </lineage>
</organism>
<feature type="transmembrane region" description="Helical" evidence="1">
    <location>
        <begin position="215"/>
        <end position="235"/>
    </location>
</feature>
<evidence type="ECO:0000313" key="4">
    <source>
        <dbReference type="Proteomes" id="UP000214566"/>
    </source>
</evidence>
<evidence type="ECO:0000259" key="2">
    <source>
        <dbReference type="Pfam" id="PF25231"/>
    </source>
</evidence>
<feature type="transmembrane region" description="Helical" evidence="1">
    <location>
        <begin position="162"/>
        <end position="194"/>
    </location>
</feature>
<evidence type="ECO:0000313" key="3">
    <source>
        <dbReference type="EMBL" id="SBP86773.1"/>
    </source>
</evidence>
<gene>
    <name evidence="3" type="ORF">THIARS_50021</name>
</gene>
<feature type="transmembrane region" description="Helical" evidence="1">
    <location>
        <begin position="116"/>
        <end position="142"/>
    </location>
</feature>
<dbReference type="RefSeq" id="WP_094159231.1">
    <property type="nucleotide sequence ID" value="NZ_LT592170.1"/>
</dbReference>
<dbReference type="Pfam" id="PF25231">
    <property type="entry name" value="DUF7847"/>
    <property type="match status" value="1"/>
</dbReference>
<feature type="transmembrane region" description="Helical" evidence="1">
    <location>
        <begin position="33"/>
        <end position="52"/>
    </location>
</feature>
<keyword evidence="1" id="KW-0472">Membrane</keyword>
<dbReference type="InterPro" id="IPR057169">
    <property type="entry name" value="DUF7847"/>
</dbReference>
<feature type="transmembrane region" description="Helical" evidence="1">
    <location>
        <begin position="58"/>
        <end position="77"/>
    </location>
</feature>
<proteinExistence type="predicted"/>
<protein>
    <submittedName>
        <fullName evidence="3">Putative transmembrane protein</fullName>
    </submittedName>
</protein>
<sequence length="282" mass="29599">MNPSADIPFRRVPAGQALAWWGEGWKSFLRAPLSWTGMSLAMLVLLLVLRALPLGGLLSQWLSLPLFALGAVFAAFLHKRWTQARTITPQGIPVEPEVEGTFSESAQYWKTRIGPLLLASVLVLVLGGAFGAVLVLGLGALFGVGLASMGALSHLMTPGAGMMAGVGAMAGGMFTLMLLALLAIFLVSVAFWFVNTLVVLGGVQPWDAIRLSFKAGFANFGAILLFTLLLIPIGFVAMIPFGLGLLVLLPVISGASYASYQDVFGTPVQPGAAANQPPSYAS</sequence>
<dbReference type="OrthoDB" id="5298483at2"/>
<evidence type="ECO:0000256" key="1">
    <source>
        <dbReference type="SAM" id="Phobius"/>
    </source>
</evidence>
<keyword evidence="4" id="KW-1185">Reference proteome</keyword>
<keyword evidence="1" id="KW-1133">Transmembrane helix</keyword>
<keyword evidence="1 3" id="KW-0812">Transmembrane</keyword>